<dbReference type="InterPro" id="IPR028098">
    <property type="entry name" value="Glyco_trans_4-like_N"/>
</dbReference>
<dbReference type="InterPro" id="IPR050194">
    <property type="entry name" value="Glycosyltransferase_grp1"/>
</dbReference>
<organism evidence="3 4">
    <name type="scientific">Chlorobium limicola (strain DSM 245 / NBRC 103803 / 6330)</name>
    <dbReference type="NCBI Taxonomy" id="290315"/>
    <lineage>
        <taxon>Bacteria</taxon>
        <taxon>Pseudomonadati</taxon>
        <taxon>Chlorobiota</taxon>
        <taxon>Chlorobiia</taxon>
        <taxon>Chlorobiales</taxon>
        <taxon>Chlorobiaceae</taxon>
        <taxon>Chlorobium/Pelodictyon group</taxon>
        <taxon>Chlorobium</taxon>
    </lineage>
</organism>
<dbReference type="KEGG" id="cli:Clim_0279"/>
<dbReference type="RefSeq" id="WP_012465254.1">
    <property type="nucleotide sequence ID" value="NC_010803.1"/>
</dbReference>
<dbReference type="OrthoDB" id="9804196at2"/>
<dbReference type="HOGENOM" id="CLU_009583_14_3_10"/>
<evidence type="ECO:0000259" key="2">
    <source>
        <dbReference type="Pfam" id="PF13439"/>
    </source>
</evidence>
<dbReference type="Gene3D" id="3.40.50.2000">
    <property type="entry name" value="Glycogen Phosphorylase B"/>
    <property type="match status" value="2"/>
</dbReference>
<dbReference type="GO" id="GO:0016757">
    <property type="term" value="F:glycosyltransferase activity"/>
    <property type="evidence" value="ECO:0007669"/>
    <property type="project" value="UniProtKB-ARBA"/>
</dbReference>
<dbReference type="Pfam" id="PF13439">
    <property type="entry name" value="Glyco_transf_4"/>
    <property type="match status" value="1"/>
</dbReference>
<dbReference type="EMBL" id="CP001097">
    <property type="protein sequence ID" value="ACD89373.1"/>
    <property type="molecule type" value="Genomic_DNA"/>
</dbReference>
<dbReference type="STRING" id="290315.Clim_0279"/>
<evidence type="ECO:0000259" key="1">
    <source>
        <dbReference type="Pfam" id="PF00534"/>
    </source>
</evidence>
<dbReference type="InterPro" id="IPR001296">
    <property type="entry name" value="Glyco_trans_1"/>
</dbReference>
<sequence length="385" mass="44608">MKENIPRILHISPTWLPLTQTWLYNQVNQLQKQMPYISVGCEKIENSMNFPIQNLYCFRDQNQLTRKIDERIRKIGLRKHLDFYVKIGKKQKTNIIHSHFGNIGWKNIGISEKLNVRHIVTFYGRDVNHLPVAHPRWKIRYKELFKKADLFLCEGPYMANSLLNLGCPKDKIEILRLGVNISDLTYRPRIIHPDKPIKILIAASFKEKKGIPYAIDAIGLLSRKYKIELTIIGDAPELDKEKLKIIKAIHDNNLTKKTKFLGYVSHSEMLQESYKHQLFVQPSITANDGDTEGGAPVSIIEMLASGMPVISTKHCDIPDIVPQELNHLLAPEKDTEKLYQCMEHLINMHENIIDICDISRAYIEKRHNIVSQTTKLQNIYDNICR</sequence>
<dbReference type="Proteomes" id="UP000008841">
    <property type="component" value="Chromosome"/>
</dbReference>
<feature type="domain" description="Glycosyltransferase subfamily 4-like N-terminal" evidence="2">
    <location>
        <begin position="87"/>
        <end position="182"/>
    </location>
</feature>
<proteinExistence type="predicted"/>
<evidence type="ECO:0000313" key="4">
    <source>
        <dbReference type="Proteomes" id="UP000008841"/>
    </source>
</evidence>
<dbReference type="AlphaFoldDB" id="B3EF90"/>
<dbReference type="eggNOG" id="COG0438">
    <property type="taxonomic scope" value="Bacteria"/>
</dbReference>
<accession>B3EF90</accession>
<dbReference type="CAZy" id="GT4">
    <property type="family name" value="Glycosyltransferase Family 4"/>
</dbReference>
<keyword evidence="3" id="KW-0808">Transferase</keyword>
<gene>
    <name evidence="3" type="ordered locus">Clim_0279</name>
</gene>
<feature type="domain" description="Glycosyl transferase family 1" evidence="1">
    <location>
        <begin position="187"/>
        <end position="348"/>
    </location>
</feature>
<name>B3EF90_CHLL2</name>
<evidence type="ECO:0000313" key="3">
    <source>
        <dbReference type="EMBL" id="ACD89373.1"/>
    </source>
</evidence>
<protein>
    <submittedName>
        <fullName evidence="3">Glycosyl transferase group 1</fullName>
    </submittedName>
</protein>
<dbReference type="SUPFAM" id="SSF53756">
    <property type="entry name" value="UDP-Glycosyltransferase/glycogen phosphorylase"/>
    <property type="match status" value="1"/>
</dbReference>
<reference evidence="3 4" key="1">
    <citation type="submission" date="2008-05" db="EMBL/GenBank/DDBJ databases">
        <title>Complete sequence of Chlorobium limicola DSM 245.</title>
        <authorList>
            <consortium name="US DOE Joint Genome Institute"/>
            <person name="Lucas S."/>
            <person name="Copeland A."/>
            <person name="Lapidus A."/>
            <person name="Glavina del Rio T."/>
            <person name="Dalin E."/>
            <person name="Tice H."/>
            <person name="Bruce D."/>
            <person name="Goodwin L."/>
            <person name="Pitluck S."/>
            <person name="Schmutz J."/>
            <person name="Larimer F."/>
            <person name="Land M."/>
            <person name="Hauser L."/>
            <person name="Kyrpides N."/>
            <person name="Ovchinnikova G."/>
            <person name="Zhao F."/>
            <person name="Li T."/>
            <person name="Liu Z."/>
            <person name="Overmann J."/>
            <person name="Bryant D.A."/>
            <person name="Richardson P."/>
        </authorList>
    </citation>
    <scope>NUCLEOTIDE SEQUENCE [LARGE SCALE GENOMIC DNA]</scope>
    <source>
        <strain evidence="4">DSM 245 / NBRC 103803 / 6330</strain>
    </source>
</reference>
<dbReference type="Pfam" id="PF00534">
    <property type="entry name" value="Glycos_transf_1"/>
    <property type="match status" value="1"/>
</dbReference>
<dbReference type="PANTHER" id="PTHR45947:SF14">
    <property type="entry name" value="SLL1723 PROTEIN"/>
    <property type="match status" value="1"/>
</dbReference>
<dbReference type="PANTHER" id="PTHR45947">
    <property type="entry name" value="SULFOQUINOVOSYL TRANSFERASE SQD2"/>
    <property type="match status" value="1"/>
</dbReference>